<accession>A0ABU9ASD6</accession>
<dbReference type="InterPro" id="IPR006626">
    <property type="entry name" value="PbH1"/>
</dbReference>
<gene>
    <name evidence="1" type="ORF">WKV53_09030</name>
</gene>
<protein>
    <submittedName>
        <fullName evidence="1">Right-handed parallel beta-helix repeat-containing protein</fullName>
    </submittedName>
</protein>
<evidence type="ECO:0000313" key="1">
    <source>
        <dbReference type="EMBL" id="MEK7950638.1"/>
    </source>
</evidence>
<dbReference type="Proteomes" id="UP001371305">
    <property type="component" value="Unassembled WGS sequence"/>
</dbReference>
<dbReference type="InterPro" id="IPR012334">
    <property type="entry name" value="Pectin_lyas_fold"/>
</dbReference>
<keyword evidence="2" id="KW-1185">Reference proteome</keyword>
<evidence type="ECO:0000313" key="2">
    <source>
        <dbReference type="Proteomes" id="UP001371305"/>
    </source>
</evidence>
<dbReference type="SUPFAM" id="SSF51126">
    <property type="entry name" value="Pectin lyase-like"/>
    <property type="match status" value="1"/>
</dbReference>
<dbReference type="EMBL" id="JBBUKT010000003">
    <property type="protein sequence ID" value="MEK7950638.1"/>
    <property type="molecule type" value="Genomic_DNA"/>
</dbReference>
<proteinExistence type="predicted"/>
<name>A0ABU9ASD6_9BACT</name>
<sequence length="630" mass="65552">MSSSNDETWRKSTAFGVRRLTRLRVAVVACGCLFVPLLLGGVAAAKDYYATTQTGFNALNSANFEPGDRILLAGGTTFTGTLNLGSQDTGTDALGNLIAPILITSYGTGRATIAAGDGVAINGYNIGGIEISNLILTGSGVAANGTTTSTKSGISFYCDAPANLKFRHVYIDNVEVSGFGSRGISIGGYNGSAGFDDVRISNSNIHDNLHAGIEIYGYPGITNALTNVTISNCNVHHQPGKAASSGNTGSGIVLAGVTGGVVDHCVSHDNGANNTTSEGPVGIWAYHSANIVFQYNEVYGTQTLGGDGGGFDFDIGTTNSVMQYNYSHDNDGAGFLLYGVADPEASTGHVIRYNVSYNDGRDSASGSASGISLSNNVRDLSVYGNTVLLPAPSGSTSIPAIKCAATNQQPDRIVVSNNNFVTTGGSRLVSLYTTGTVTFAGNNYWSSGSTFLVQDGGTNYSSLAAWRTGKGREKLNGLNTGFNVDPLFQATPSSGGSTSLTSPAGLTAFKLKRTSPLVDAGLDLKVKFGINVGPTDFFGTRIAQGAGYEVGAHEVSMEAPAIKSFSFSSNNRTATLRYQSETGTSFLVRRSSDLRTWTDLPATAAGDGSVMEYTDTPPAGVKWFYVLARE</sequence>
<dbReference type="SMART" id="SM00710">
    <property type="entry name" value="PbH1"/>
    <property type="match status" value="9"/>
</dbReference>
<dbReference type="Gene3D" id="2.160.20.10">
    <property type="entry name" value="Single-stranded right-handed beta-helix, Pectin lyase-like"/>
    <property type="match status" value="1"/>
</dbReference>
<reference evidence="1 2" key="1">
    <citation type="submission" date="2024-04" db="EMBL/GenBank/DDBJ databases">
        <title>Luteolibacter sp. isolated from soil.</title>
        <authorList>
            <person name="An J."/>
        </authorList>
    </citation>
    <scope>NUCLEOTIDE SEQUENCE [LARGE SCALE GENOMIC DNA]</scope>
    <source>
        <strain evidence="1 2">Y139</strain>
    </source>
</reference>
<organism evidence="1 2">
    <name type="scientific">Luteolibacter soli</name>
    <dbReference type="NCBI Taxonomy" id="3135280"/>
    <lineage>
        <taxon>Bacteria</taxon>
        <taxon>Pseudomonadati</taxon>
        <taxon>Verrucomicrobiota</taxon>
        <taxon>Verrucomicrobiia</taxon>
        <taxon>Verrucomicrobiales</taxon>
        <taxon>Verrucomicrobiaceae</taxon>
        <taxon>Luteolibacter</taxon>
    </lineage>
</organism>
<dbReference type="RefSeq" id="WP_341404246.1">
    <property type="nucleotide sequence ID" value="NZ_JBBUKT010000003.1"/>
</dbReference>
<comment type="caution">
    <text evidence="1">The sequence shown here is derived from an EMBL/GenBank/DDBJ whole genome shotgun (WGS) entry which is preliminary data.</text>
</comment>
<dbReference type="InterPro" id="IPR011050">
    <property type="entry name" value="Pectin_lyase_fold/virulence"/>
</dbReference>